<comment type="caution">
    <text evidence="1">The sequence shown here is derived from an EMBL/GenBank/DDBJ whole genome shotgun (WGS) entry which is preliminary data.</text>
</comment>
<sequence>YDLKAWKWLVDNMSSLRKPILFWNIGAPYI</sequence>
<name>X0W499_9ZZZZ</name>
<dbReference type="AlphaFoldDB" id="X0W499"/>
<dbReference type="EMBL" id="BARS01038046">
    <property type="protein sequence ID" value="GAG18142.1"/>
    <property type="molecule type" value="Genomic_DNA"/>
</dbReference>
<protein>
    <submittedName>
        <fullName evidence="1">Uncharacterized protein</fullName>
    </submittedName>
</protein>
<proteinExistence type="predicted"/>
<reference evidence="1" key="1">
    <citation type="journal article" date="2014" name="Front. Microbiol.">
        <title>High frequency of phylogenetically diverse reductive dehalogenase-homologous genes in deep subseafloor sedimentary metagenomes.</title>
        <authorList>
            <person name="Kawai M."/>
            <person name="Futagami T."/>
            <person name="Toyoda A."/>
            <person name="Takaki Y."/>
            <person name="Nishi S."/>
            <person name="Hori S."/>
            <person name="Arai W."/>
            <person name="Tsubouchi T."/>
            <person name="Morono Y."/>
            <person name="Uchiyama I."/>
            <person name="Ito T."/>
            <person name="Fujiyama A."/>
            <person name="Inagaki F."/>
            <person name="Takami H."/>
        </authorList>
    </citation>
    <scope>NUCLEOTIDE SEQUENCE</scope>
    <source>
        <strain evidence="1">Expedition CK06-06</strain>
    </source>
</reference>
<gene>
    <name evidence="1" type="ORF">S01H1_58252</name>
</gene>
<feature type="non-terminal residue" evidence="1">
    <location>
        <position position="1"/>
    </location>
</feature>
<accession>X0W499</accession>
<organism evidence="1">
    <name type="scientific">marine sediment metagenome</name>
    <dbReference type="NCBI Taxonomy" id="412755"/>
    <lineage>
        <taxon>unclassified sequences</taxon>
        <taxon>metagenomes</taxon>
        <taxon>ecological metagenomes</taxon>
    </lineage>
</organism>
<evidence type="ECO:0000313" key="1">
    <source>
        <dbReference type="EMBL" id="GAG18142.1"/>
    </source>
</evidence>